<keyword evidence="2" id="KW-0732">Signal</keyword>
<dbReference type="Proteomes" id="UP001233999">
    <property type="component" value="Unassembled WGS sequence"/>
</dbReference>
<reference evidence="3" key="1">
    <citation type="journal article" date="2023" name="IScience">
        <title>Live-bearing cockroach genome reveals convergent evolutionary mechanisms linked to viviparity in insects and beyond.</title>
        <authorList>
            <person name="Fouks B."/>
            <person name="Harrison M.C."/>
            <person name="Mikhailova A.A."/>
            <person name="Marchal E."/>
            <person name="English S."/>
            <person name="Carruthers M."/>
            <person name="Jennings E.C."/>
            <person name="Chiamaka E.L."/>
            <person name="Frigard R.A."/>
            <person name="Pippel M."/>
            <person name="Attardo G.M."/>
            <person name="Benoit J.B."/>
            <person name="Bornberg-Bauer E."/>
            <person name="Tobe S.S."/>
        </authorList>
    </citation>
    <scope>NUCLEOTIDE SEQUENCE</scope>
    <source>
        <strain evidence="3">Stay&amp;Tobe</strain>
    </source>
</reference>
<feature type="region of interest" description="Disordered" evidence="1">
    <location>
        <begin position="105"/>
        <end position="156"/>
    </location>
</feature>
<organism evidence="3 4">
    <name type="scientific">Diploptera punctata</name>
    <name type="common">Pacific beetle cockroach</name>
    <dbReference type="NCBI Taxonomy" id="6984"/>
    <lineage>
        <taxon>Eukaryota</taxon>
        <taxon>Metazoa</taxon>
        <taxon>Ecdysozoa</taxon>
        <taxon>Arthropoda</taxon>
        <taxon>Hexapoda</taxon>
        <taxon>Insecta</taxon>
        <taxon>Pterygota</taxon>
        <taxon>Neoptera</taxon>
        <taxon>Polyneoptera</taxon>
        <taxon>Dictyoptera</taxon>
        <taxon>Blattodea</taxon>
        <taxon>Blaberoidea</taxon>
        <taxon>Blaberidae</taxon>
        <taxon>Diplopterinae</taxon>
        <taxon>Diploptera</taxon>
    </lineage>
</organism>
<evidence type="ECO:0000313" key="4">
    <source>
        <dbReference type="Proteomes" id="UP001233999"/>
    </source>
</evidence>
<dbReference type="EMBL" id="JASPKZ010005301">
    <property type="protein sequence ID" value="KAJ9588845.1"/>
    <property type="molecule type" value="Genomic_DNA"/>
</dbReference>
<keyword evidence="4" id="KW-1185">Reference proteome</keyword>
<feature type="signal peptide" evidence="2">
    <location>
        <begin position="1"/>
        <end position="18"/>
    </location>
</feature>
<evidence type="ECO:0000256" key="1">
    <source>
        <dbReference type="SAM" id="MobiDB-lite"/>
    </source>
</evidence>
<feature type="compositionally biased region" description="Gly residues" evidence="1">
    <location>
        <begin position="119"/>
        <end position="141"/>
    </location>
</feature>
<evidence type="ECO:0000313" key="3">
    <source>
        <dbReference type="EMBL" id="KAJ9588845.1"/>
    </source>
</evidence>
<dbReference type="AlphaFoldDB" id="A0AAD7ZXN5"/>
<comment type="caution">
    <text evidence="3">The sequence shown here is derived from an EMBL/GenBank/DDBJ whole genome shotgun (WGS) entry which is preliminary data.</text>
</comment>
<evidence type="ECO:0000256" key="2">
    <source>
        <dbReference type="SAM" id="SignalP"/>
    </source>
</evidence>
<reference evidence="3" key="2">
    <citation type="submission" date="2023-05" db="EMBL/GenBank/DDBJ databases">
        <authorList>
            <person name="Fouks B."/>
        </authorList>
    </citation>
    <scope>NUCLEOTIDE SEQUENCE</scope>
    <source>
        <strain evidence="3">Stay&amp;Tobe</strain>
        <tissue evidence="3">Testes</tissue>
    </source>
</reference>
<protein>
    <submittedName>
        <fullName evidence="3">Uncharacterized protein</fullName>
    </submittedName>
</protein>
<gene>
    <name evidence="3" type="ORF">L9F63_017883</name>
</gene>
<accession>A0AAD7ZXN5</accession>
<name>A0AAD7ZXN5_DIPPU</name>
<proteinExistence type="predicted"/>
<sequence>MKAIVCLAVVALFSAVCAQRDYSYNHARELATAALLVVTRGSTCECRYEVYKAANLVSDEDYSNFQFDMIVRTEELVENQNATVTYQSCPVSAVIGDTSESISVSSCSTITEEEAGEGDTQGGGGNGNGDGGDGNGDGGDGTTEDGGADGGDEGGQ</sequence>
<feature type="compositionally biased region" description="Acidic residues" evidence="1">
    <location>
        <begin position="142"/>
        <end position="156"/>
    </location>
</feature>
<feature type="chain" id="PRO_5042112696" evidence="2">
    <location>
        <begin position="19"/>
        <end position="156"/>
    </location>
</feature>